<evidence type="ECO:0000259" key="1">
    <source>
        <dbReference type="PROSITE" id="PS50983"/>
    </source>
</evidence>
<dbReference type="PROSITE" id="PS50983">
    <property type="entry name" value="FE_B12_PBP"/>
    <property type="match status" value="1"/>
</dbReference>
<dbReference type="GO" id="GO:0071281">
    <property type="term" value="P:cellular response to iron ion"/>
    <property type="evidence" value="ECO:0007669"/>
    <property type="project" value="TreeGrafter"/>
</dbReference>
<dbReference type="SUPFAM" id="SSF53807">
    <property type="entry name" value="Helical backbone' metal receptor"/>
    <property type="match status" value="1"/>
</dbReference>
<feature type="domain" description="Fe/B12 periplasmic-binding" evidence="1">
    <location>
        <begin position="103"/>
        <end position="374"/>
    </location>
</feature>
<dbReference type="OrthoDB" id="9812528at2"/>
<dbReference type="EMBL" id="LN515532">
    <property type="protein sequence ID" value="CEA16154.1"/>
    <property type="molecule type" value="Genomic_DNA"/>
</dbReference>
<dbReference type="InterPro" id="IPR050902">
    <property type="entry name" value="ABC_Transporter_SBP"/>
</dbReference>
<reference evidence="2 3" key="1">
    <citation type="submission" date="2014-08" db="EMBL/GenBank/DDBJ databases">
        <authorList>
            <person name="Wibberg D."/>
        </authorList>
    </citation>
    <scope>NUCLEOTIDE SEQUENCE [LARGE SCALE GENOMIC DNA]</scope>
    <source>
        <strain evidence="3">ING2-E5B</strain>
    </source>
</reference>
<accession>A0A098BZR0</accession>
<protein>
    <recommendedName>
        <fullName evidence="1">Fe/B12 periplasmic-binding domain-containing protein</fullName>
    </recommendedName>
</protein>
<gene>
    <name evidence="2" type="ORF">ING2E5B_1406</name>
</gene>
<dbReference type="PANTHER" id="PTHR30535:SF34">
    <property type="entry name" value="MOLYBDATE-BINDING PROTEIN MOLA"/>
    <property type="match status" value="1"/>
</dbReference>
<name>A0A098BZR0_9BACT</name>
<sequence length="387" mass="44301">MKFKVNNSTCFSIFYVCLVIIFNGCSTGNYQKNTSIEKGTYLFSEDIRYAQGFKIDYYEEYTRVIINNPWQENREIYRAYYLVKTDSIEIPEEGIKVKVPLTSISVNTFSYFEFLSLLGELDKVTGVTDGSRIYNPEILNKISEGQIIDLGDPFNPNIEKTIALSPQAVINSAYAQLDNYSLRLTQAGLPIIYSLEWMENNPLARAEWIKMIAAFFEKGALADTLFNNIEERYLAVREIAYEPDTRKKVMTGDIFQGTWYVPGGDSFNAALFRDAGLKYIYENNNMSGSIGLDIESVLTQFGESDIWFGCEADRYSDLAAKDSKYMLLKPYKEKQIFNNHNRTTKTGGNDYFESSIAHPDLILSDIVKAAYPEKLHNYSFTYIRPLN</sequence>
<dbReference type="PANTHER" id="PTHR30535">
    <property type="entry name" value="VITAMIN B12-BINDING PROTEIN"/>
    <property type="match status" value="1"/>
</dbReference>
<dbReference type="STRING" id="1562970.ING2E5B_1406"/>
<dbReference type="AlphaFoldDB" id="A0A098BZR0"/>
<evidence type="ECO:0000313" key="3">
    <source>
        <dbReference type="Proteomes" id="UP000032417"/>
    </source>
</evidence>
<proteinExistence type="predicted"/>
<dbReference type="Proteomes" id="UP000032417">
    <property type="component" value="Chromosome 1"/>
</dbReference>
<keyword evidence="3" id="KW-1185">Reference proteome</keyword>
<dbReference type="KEGG" id="pbt:ING2E5B_1406"/>
<organism evidence="2 3">
    <name type="scientific">Fermentimonas caenicola</name>
    <dbReference type="NCBI Taxonomy" id="1562970"/>
    <lineage>
        <taxon>Bacteria</taxon>
        <taxon>Pseudomonadati</taxon>
        <taxon>Bacteroidota</taxon>
        <taxon>Bacteroidia</taxon>
        <taxon>Bacteroidales</taxon>
        <taxon>Dysgonomonadaceae</taxon>
        <taxon>Fermentimonas</taxon>
    </lineage>
</organism>
<dbReference type="HOGENOM" id="CLU_025776_1_0_10"/>
<dbReference type="InterPro" id="IPR002491">
    <property type="entry name" value="ABC_transptr_periplasmic_BD"/>
</dbReference>
<dbReference type="Pfam" id="PF01497">
    <property type="entry name" value="Peripla_BP_2"/>
    <property type="match status" value="1"/>
</dbReference>
<dbReference type="Gene3D" id="3.40.50.1980">
    <property type="entry name" value="Nitrogenase molybdenum iron protein domain"/>
    <property type="match status" value="2"/>
</dbReference>
<evidence type="ECO:0000313" key="2">
    <source>
        <dbReference type="EMBL" id="CEA16154.1"/>
    </source>
</evidence>